<sequence>MNVYIEPTLHIVDIDSDFILTTKDKNLKMNLSDKQKDLTYKLLQKIKLNSNISLLLEDNKSFESQMLQVLMKNNIVRLHTDEEESVIIKGIHCIHGKLSFLKSIQQQISTKSKMIESNYGQSLCLDDEVLNKKEIYVYVCRESLYIATKPLNKLNTYTVDSEMMEQYASFVLMEKLRDDVLDIRDTVIIKIDLTLYNNEIDYLITEQVNEINYSNSCLVDDKLSGYTVDFNVENYFPLVQCKYQGVESNRNLSSIGYDKEDAIRNLFIILNGSGIDEQYFIRGSHTEYPLNSESFLRKFINIYFSKKIYIHHIEEDHKQFKSDNMTIIYKGKNTCNEHTLFLTLFVNHQFEGKELKISGNEIINEQLKEIMS</sequence>
<gene>
    <name evidence="1" type="ORF">Q5Y73_01030</name>
</gene>
<protein>
    <submittedName>
        <fullName evidence="1">Uncharacterized protein</fullName>
    </submittedName>
</protein>
<proteinExistence type="predicted"/>
<organism evidence="1 2">
    <name type="scientific">Chengkuizengella axinellae</name>
    <dbReference type="NCBI Taxonomy" id="3064388"/>
    <lineage>
        <taxon>Bacteria</taxon>
        <taxon>Bacillati</taxon>
        <taxon>Bacillota</taxon>
        <taxon>Bacilli</taxon>
        <taxon>Bacillales</taxon>
        <taxon>Paenibacillaceae</taxon>
        <taxon>Chengkuizengella</taxon>
    </lineage>
</organism>
<evidence type="ECO:0000313" key="2">
    <source>
        <dbReference type="Proteomes" id="UP001231941"/>
    </source>
</evidence>
<dbReference type="Proteomes" id="UP001231941">
    <property type="component" value="Unassembled WGS sequence"/>
</dbReference>
<keyword evidence="2" id="KW-1185">Reference proteome</keyword>
<reference evidence="1 2" key="1">
    <citation type="submission" date="2023-08" db="EMBL/GenBank/DDBJ databases">
        <authorList>
            <person name="Park J.-S."/>
        </authorList>
    </citation>
    <scope>NUCLEOTIDE SEQUENCE [LARGE SCALE GENOMIC DNA]</scope>
    <source>
        <strain evidence="1 2">2205SS18-9</strain>
    </source>
</reference>
<dbReference type="RefSeq" id="WP_305989989.1">
    <property type="nucleotide sequence ID" value="NZ_JAVAMP010000001.1"/>
</dbReference>
<dbReference type="EMBL" id="JAVAMP010000001">
    <property type="protein sequence ID" value="MDP5272679.1"/>
    <property type="molecule type" value="Genomic_DNA"/>
</dbReference>
<comment type="caution">
    <text evidence="1">The sequence shown here is derived from an EMBL/GenBank/DDBJ whole genome shotgun (WGS) entry which is preliminary data.</text>
</comment>
<evidence type="ECO:0000313" key="1">
    <source>
        <dbReference type="EMBL" id="MDP5272679.1"/>
    </source>
</evidence>
<name>A0ABT9ITK1_9BACL</name>
<accession>A0ABT9ITK1</accession>